<dbReference type="EMBL" id="CM023487">
    <property type="protein sequence ID" value="KAH6925789.1"/>
    <property type="molecule type" value="Genomic_DNA"/>
</dbReference>
<comment type="caution">
    <text evidence="1">The sequence shown here is derived from an EMBL/GenBank/DDBJ whole genome shotgun (WGS) entry which is preliminary data.</text>
</comment>
<evidence type="ECO:0000313" key="2">
    <source>
        <dbReference type="Proteomes" id="UP000821845"/>
    </source>
</evidence>
<evidence type="ECO:0000313" key="1">
    <source>
        <dbReference type="EMBL" id="KAH6925789.1"/>
    </source>
</evidence>
<keyword evidence="2" id="KW-1185">Reference proteome</keyword>
<protein>
    <submittedName>
        <fullName evidence="1">Uncharacterized protein</fullName>
    </submittedName>
</protein>
<dbReference type="Proteomes" id="UP000821845">
    <property type="component" value="Chromosome 7"/>
</dbReference>
<gene>
    <name evidence="1" type="ORF">HPB50_009924</name>
</gene>
<sequence>MKKNFIATSEKSCQSPTTLLNREATAISLTSTEAGQRFNRFWIQAYDTTNYMKSKVRMMLGRPGVRFNISWMLLNVHLTDATKRCLTGGPFQRLKEFREFHYKEPRMISG</sequence>
<proteinExistence type="predicted"/>
<reference evidence="1" key="1">
    <citation type="submission" date="2020-05" db="EMBL/GenBank/DDBJ databases">
        <title>Large-scale comparative analyses of tick genomes elucidate their genetic diversity and vector capacities.</title>
        <authorList>
            <person name="Jia N."/>
            <person name="Wang J."/>
            <person name="Shi W."/>
            <person name="Du L."/>
            <person name="Sun Y."/>
            <person name="Zhan W."/>
            <person name="Jiang J."/>
            <person name="Wang Q."/>
            <person name="Zhang B."/>
            <person name="Ji P."/>
            <person name="Sakyi L.B."/>
            <person name="Cui X."/>
            <person name="Yuan T."/>
            <person name="Jiang B."/>
            <person name="Yang W."/>
            <person name="Lam T.T.-Y."/>
            <person name="Chang Q."/>
            <person name="Ding S."/>
            <person name="Wang X."/>
            <person name="Zhu J."/>
            <person name="Ruan X."/>
            <person name="Zhao L."/>
            <person name="Wei J."/>
            <person name="Que T."/>
            <person name="Du C."/>
            <person name="Cheng J."/>
            <person name="Dai P."/>
            <person name="Han X."/>
            <person name="Huang E."/>
            <person name="Gao Y."/>
            <person name="Liu J."/>
            <person name="Shao H."/>
            <person name="Ye R."/>
            <person name="Li L."/>
            <person name="Wei W."/>
            <person name="Wang X."/>
            <person name="Wang C."/>
            <person name="Yang T."/>
            <person name="Huo Q."/>
            <person name="Li W."/>
            <person name="Guo W."/>
            <person name="Chen H."/>
            <person name="Zhou L."/>
            <person name="Ni X."/>
            <person name="Tian J."/>
            <person name="Zhou Y."/>
            <person name="Sheng Y."/>
            <person name="Liu T."/>
            <person name="Pan Y."/>
            <person name="Xia L."/>
            <person name="Li J."/>
            <person name="Zhao F."/>
            <person name="Cao W."/>
        </authorList>
    </citation>
    <scope>NUCLEOTIDE SEQUENCE</scope>
    <source>
        <strain evidence="1">Hyas-2018</strain>
    </source>
</reference>
<accession>A0ACB7RWF2</accession>
<name>A0ACB7RWF2_HYAAI</name>
<organism evidence="1 2">
    <name type="scientific">Hyalomma asiaticum</name>
    <name type="common">Tick</name>
    <dbReference type="NCBI Taxonomy" id="266040"/>
    <lineage>
        <taxon>Eukaryota</taxon>
        <taxon>Metazoa</taxon>
        <taxon>Ecdysozoa</taxon>
        <taxon>Arthropoda</taxon>
        <taxon>Chelicerata</taxon>
        <taxon>Arachnida</taxon>
        <taxon>Acari</taxon>
        <taxon>Parasitiformes</taxon>
        <taxon>Ixodida</taxon>
        <taxon>Ixodoidea</taxon>
        <taxon>Ixodidae</taxon>
        <taxon>Hyalomminae</taxon>
        <taxon>Hyalomma</taxon>
    </lineage>
</organism>